<comment type="caution">
    <text evidence="1">The sequence shown here is derived from an EMBL/GenBank/DDBJ whole genome shotgun (WGS) entry which is preliminary data.</text>
</comment>
<dbReference type="PANTHER" id="PTHR18934">
    <property type="entry name" value="ATP-DEPENDENT RNA HELICASE"/>
    <property type="match status" value="1"/>
</dbReference>
<protein>
    <submittedName>
        <fullName evidence="1">Putative ATP-dependent RNA helicase spindle-E</fullName>
    </submittedName>
</protein>
<dbReference type="Proteomes" id="UP000478052">
    <property type="component" value="Unassembled WGS sequence"/>
</dbReference>
<dbReference type="PANTHER" id="PTHR18934:SF113">
    <property type="entry name" value="ATP-DEPENDENT RNA HELICASE TDRD9"/>
    <property type="match status" value="1"/>
</dbReference>
<keyword evidence="1" id="KW-0378">Hydrolase</keyword>
<reference evidence="1 2" key="1">
    <citation type="submission" date="2019-08" db="EMBL/GenBank/DDBJ databases">
        <title>Whole genome of Aphis craccivora.</title>
        <authorList>
            <person name="Voronova N.V."/>
            <person name="Shulinski R.S."/>
            <person name="Bandarenka Y.V."/>
            <person name="Zhorov D.G."/>
            <person name="Warner D."/>
        </authorList>
    </citation>
    <scope>NUCLEOTIDE SEQUENCE [LARGE SCALE GENOMIC DNA]</scope>
    <source>
        <strain evidence="1">180601</strain>
        <tissue evidence="1">Whole Body</tissue>
    </source>
</reference>
<gene>
    <name evidence="1" type="ORF">FWK35_00023614</name>
</gene>
<dbReference type="InterPro" id="IPR027417">
    <property type="entry name" value="P-loop_NTPase"/>
</dbReference>
<dbReference type="OrthoDB" id="6103986at2759"/>
<evidence type="ECO:0000313" key="2">
    <source>
        <dbReference type="Proteomes" id="UP000478052"/>
    </source>
</evidence>
<evidence type="ECO:0000313" key="1">
    <source>
        <dbReference type="EMBL" id="KAF0746193.1"/>
    </source>
</evidence>
<dbReference type="SUPFAM" id="SSF52540">
    <property type="entry name" value="P-loop containing nucleoside triphosphate hydrolases"/>
    <property type="match status" value="1"/>
</dbReference>
<dbReference type="GO" id="GO:0003723">
    <property type="term" value="F:RNA binding"/>
    <property type="evidence" value="ECO:0007669"/>
    <property type="project" value="TreeGrafter"/>
</dbReference>
<sequence>MHICISKLISKIINSINSNCTVLISGATRCGKVLKFLNDCMSKKKFCNIIVTQPRRIAAISVSKQVNRERSWKDGLLVRYQVGHKKNYDPSKTKILYCTTGIFKHYFA</sequence>
<accession>A0A6G0XZJ4</accession>
<dbReference type="GO" id="GO:0004386">
    <property type="term" value="F:helicase activity"/>
    <property type="evidence" value="ECO:0007669"/>
    <property type="project" value="UniProtKB-KW"/>
</dbReference>
<keyword evidence="1" id="KW-0067">ATP-binding</keyword>
<dbReference type="EMBL" id="VUJU01007294">
    <property type="protein sequence ID" value="KAF0746193.1"/>
    <property type="molecule type" value="Genomic_DNA"/>
</dbReference>
<dbReference type="Gene3D" id="3.40.50.300">
    <property type="entry name" value="P-loop containing nucleotide triphosphate hydrolases"/>
    <property type="match status" value="1"/>
</dbReference>
<proteinExistence type="predicted"/>
<keyword evidence="2" id="KW-1185">Reference proteome</keyword>
<dbReference type="AlphaFoldDB" id="A0A6G0XZJ4"/>
<organism evidence="1 2">
    <name type="scientific">Aphis craccivora</name>
    <name type="common">Cowpea aphid</name>
    <dbReference type="NCBI Taxonomy" id="307492"/>
    <lineage>
        <taxon>Eukaryota</taxon>
        <taxon>Metazoa</taxon>
        <taxon>Ecdysozoa</taxon>
        <taxon>Arthropoda</taxon>
        <taxon>Hexapoda</taxon>
        <taxon>Insecta</taxon>
        <taxon>Pterygota</taxon>
        <taxon>Neoptera</taxon>
        <taxon>Paraneoptera</taxon>
        <taxon>Hemiptera</taxon>
        <taxon>Sternorrhyncha</taxon>
        <taxon>Aphidomorpha</taxon>
        <taxon>Aphidoidea</taxon>
        <taxon>Aphididae</taxon>
        <taxon>Aphidini</taxon>
        <taxon>Aphis</taxon>
        <taxon>Aphis</taxon>
    </lineage>
</organism>
<name>A0A6G0XZJ4_APHCR</name>
<keyword evidence="1" id="KW-0547">Nucleotide-binding</keyword>
<keyword evidence="1" id="KW-0347">Helicase</keyword>